<name>A0AC61R9P7_9FIRM</name>
<proteinExistence type="predicted"/>
<gene>
    <name evidence="1" type="ORF">E5336_02095</name>
</gene>
<reference evidence="1" key="1">
    <citation type="submission" date="2019-04" db="EMBL/GenBank/DDBJ databases">
        <title>Microbes associate with the intestines of laboratory mice.</title>
        <authorList>
            <person name="Navarre W."/>
            <person name="Wong E."/>
            <person name="Huang K."/>
            <person name="Tropini C."/>
            <person name="Ng K."/>
            <person name="Yu B."/>
        </authorList>
    </citation>
    <scope>NUCLEOTIDE SEQUENCE</scope>
    <source>
        <strain evidence="1">NM09_H32</strain>
    </source>
</reference>
<sequence length="112" mass="12682">MVIVLSTPLVKMLKKTALSVPNVYEIKTVKQNCFLYVNNDESQADNIALIKGAIKKKHGDGFVYKVYGVFNGKVDLSQNKTDEEKMKDDYFTKGKKDITDEEVAEFKAKNNL</sequence>
<accession>A0AC61R9P7</accession>
<evidence type="ECO:0000313" key="2">
    <source>
        <dbReference type="Proteomes" id="UP000308836"/>
    </source>
</evidence>
<protein>
    <submittedName>
        <fullName evidence="1">Uncharacterized protein</fullName>
    </submittedName>
</protein>
<dbReference type="Proteomes" id="UP000308836">
    <property type="component" value="Unassembled WGS sequence"/>
</dbReference>
<keyword evidence="2" id="KW-1185">Reference proteome</keyword>
<comment type="caution">
    <text evidence="1">The sequence shown here is derived from an EMBL/GenBank/DDBJ whole genome shotgun (WGS) entry which is preliminary data.</text>
</comment>
<evidence type="ECO:0000313" key="1">
    <source>
        <dbReference type="EMBL" id="TGY66898.1"/>
    </source>
</evidence>
<organism evidence="1 2">
    <name type="scientific">Dubosiella muris</name>
    <dbReference type="NCBI Taxonomy" id="3038133"/>
    <lineage>
        <taxon>Bacteria</taxon>
        <taxon>Bacillati</taxon>
        <taxon>Bacillota</taxon>
        <taxon>Erysipelotrichia</taxon>
        <taxon>Erysipelotrichales</taxon>
        <taxon>Erysipelotrichaceae</taxon>
        <taxon>Dubosiella</taxon>
    </lineage>
</organism>
<dbReference type="EMBL" id="SRYG01000003">
    <property type="protein sequence ID" value="TGY66898.1"/>
    <property type="molecule type" value="Genomic_DNA"/>
</dbReference>